<keyword evidence="2" id="KW-0812">Transmembrane</keyword>
<proteinExistence type="predicted"/>
<gene>
    <name evidence="3" type="ORF">GCM10007359_13220</name>
</gene>
<feature type="coiled-coil region" evidence="1">
    <location>
        <begin position="38"/>
        <end position="65"/>
    </location>
</feature>
<dbReference type="EMBL" id="BMDC01000002">
    <property type="protein sequence ID" value="GGH62697.1"/>
    <property type="molecule type" value="Genomic_DNA"/>
</dbReference>
<dbReference type="Proteomes" id="UP000600171">
    <property type="component" value="Unassembled WGS sequence"/>
</dbReference>
<dbReference type="Pfam" id="PF04977">
    <property type="entry name" value="DivIC"/>
    <property type="match status" value="1"/>
</dbReference>
<keyword evidence="1" id="KW-0175">Coiled coil</keyword>
<evidence type="ECO:0000256" key="2">
    <source>
        <dbReference type="SAM" id="Phobius"/>
    </source>
</evidence>
<organism evidence="3 4">
    <name type="scientific">Rothia aerolata</name>
    <dbReference type="NCBI Taxonomy" id="1812262"/>
    <lineage>
        <taxon>Bacteria</taxon>
        <taxon>Bacillati</taxon>
        <taxon>Actinomycetota</taxon>
        <taxon>Actinomycetes</taxon>
        <taxon>Micrococcales</taxon>
        <taxon>Micrococcaceae</taxon>
        <taxon>Rothia</taxon>
    </lineage>
</organism>
<evidence type="ECO:0000313" key="4">
    <source>
        <dbReference type="Proteomes" id="UP000600171"/>
    </source>
</evidence>
<comment type="caution">
    <text evidence="3">The sequence shown here is derived from an EMBL/GenBank/DDBJ whole genome shotgun (WGS) entry which is preliminary data.</text>
</comment>
<name>A0A917IUA0_9MICC</name>
<dbReference type="InterPro" id="IPR007060">
    <property type="entry name" value="FtsL/DivIC"/>
</dbReference>
<keyword evidence="2" id="KW-1133">Transmembrane helix</keyword>
<protein>
    <submittedName>
        <fullName evidence="3">Septation ring formation regulator EzrA</fullName>
    </submittedName>
</protein>
<dbReference type="AlphaFoldDB" id="A0A917IUA0"/>
<keyword evidence="2" id="KW-0472">Membrane</keyword>
<feature type="transmembrane region" description="Helical" evidence="2">
    <location>
        <begin position="6"/>
        <end position="28"/>
    </location>
</feature>
<keyword evidence="4" id="KW-1185">Reference proteome</keyword>
<sequence length="129" mass="14484">MAAHAFSGRFLIVVAVLVFIAIAAYAPLSSFFKQQAEINQVREHIAQLEGENQDLKTQLSWWQDDNFVKQQAKSRLYYVTEGETPYLVTGTDFTSGLADDTSAAAQTAPEQSWTNNLWDSFQESSLEDK</sequence>
<reference evidence="3 4" key="1">
    <citation type="journal article" date="2014" name="Int. J. Syst. Evol. Microbiol.">
        <title>Complete genome sequence of Corynebacterium casei LMG S-19264T (=DSM 44701T), isolated from a smear-ripened cheese.</title>
        <authorList>
            <consortium name="US DOE Joint Genome Institute (JGI-PGF)"/>
            <person name="Walter F."/>
            <person name="Albersmeier A."/>
            <person name="Kalinowski J."/>
            <person name="Ruckert C."/>
        </authorList>
    </citation>
    <scope>NUCLEOTIDE SEQUENCE [LARGE SCALE GENOMIC DNA]</scope>
    <source>
        <strain evidence="3 4">CCM 8669</strain>
    </source>
</reference>
<accession>A0A917IUA0</accession>
<evidence type="ECO:0000256" key="1">
    <source>
        <dbReference type="SAM" id="Coils"/>
    </source>
</evidence>
<evidence type="ECO:0000313" key="3">
    <source>
        <dbReference type="EMBL" id="GGH62697.1"/>
    </source>
</evidence>